<dbReference type="AlphaFoldDB" id="A0A1F5ZR68"/>
<dbReference type="SUPFAM" id="SSF88723">
    <property type="entry name" value="PIN domain-like"/>
    <property type="match status" value="1"/>
</dbReference>
<dbReference type="InterPro" id="IPR052919">
    <property type="entry name" value="TA_system_RNase"/>
</dbReference>
<reference evidence="2 3" key="1">
    <citation type="journal article" date="2016" name="Nat. Commun.">
        <title>Thousands of microbial genomes shed light on interconnected biogeochemical processes in an aquifer system.</title>
        <authorList>
            <person name="Anantharaman K."/>
            <person name="Brown C.T."/>
            <person name="Hug L.A."/>
            <person name="Sharon I."/>
            <person name="Castelle C.J."/>
            <person name="Probst A.J."/>
            <person name="Thomas B.C."/>
            <person name="Singh A."/>
            <person name="Wilkins M.J."/>
            <person name="Karaoz U."/>
            <person name="Brodie E.L."/>
            <person name="Williams K.H."/>
            <person name="Hubbard S.S."/>
            <person name="Banfield J.F."/>
        </authorList>
    </citation>
    <scope>NUCLEOTIDE SEQUENCE [LARGE SCALE GENOMIC DNA]</scope>
</reference>
<dbReference type="InterPro" id="IPR041705">
    <property type="entry name" value="PIN_Sll0205"/>
</dbReference>
<dbReference type="EMBL" id="MFJE01000007">
    <property type="protein sequence ID" value="OGG14990.1"/>
    <property type="molecule type" value="Genomic_DNA"/>
</dbReference>
<evidence type="ECO:0000259" key="1">
    <source>
        <dbReference type="Pfam" id="PF01850"/>
    </source>
</evidence>
<dbReference type="Pfam" id="PF01850">
    <property type="entry name" value="PIN"/>
    <property type="match status" value="1"/>
</dbReference>
<protein>
    <submittedName>
        <fullName evidence="2">Twitching motility protein PilT</fullName>
    </submittedName>
</protein>
<dbReference type="STRING" id="1798375.A2773_03740"/>
<comment type="caution">
    <text evidence="2">The sequence shown here is derived from an EMBL/GenBank/DDBJ whole genome shotgun (WGS) entry which is preliminary data.</text>
</comment>
<accession>A0A1F5ZR68</accession>
<dbReference type="InterPro" id="IPR002716">
    <property type="entry name" value="PIN_dom"/>
</dbReference>
<dbReference type="InterPro" id="IPR029060">
    <property type="entry name" value="PIN-like_dom_sf"/>
</dbReference>
<dbReference type="CDD" id="cd09872">
    <property type="entry name" value="PIN_Sll0205-like"/>
    <property type="match status" value="1"/>
</dbReference>
<evidence type="ECO:0000313" key="3">
    <source>
        <dbReference type="Proteomes" id="UP000177383"/>
    </source>
</evidence>
<feature type="domain" description="PIN" evidence="1">
    <location>
        <begin position="2"/>
        <end position="124"/>
    </location>
</feature>
<sequence>MILLDTQALIWLTGDKKKLSLKALRYIEKSISKKEIFVSSFSIWEISLLVKKGRLRLSTDIESWIQQIEDLNIFKFIPVNNEIAIKSVFLPGSFHQDPADRIIIATALVYGASIVTSDRRILKYPQAQTIW</sequence>
<dbReference type="PANTHER" id="PTHR36173">
    <property type="entry name" value="RIBONUCLEASE VAPC16-RELATED"/>
    <property type="match status" value="1"/>
</dbReference>
<dbReference type="Proteomes" id="UP000177383">
    <property type="component" value="Unassembled WGS sequence"/>
</dbReference>
<gene>
    <name evidence="2" type="ORF">A2773_03740</name>
</gene>
<name>A0A1F5ZR68_9BACT</name>
<organism evidence="2 3">
    <name type="scientific">Candidatus Gottesmanbacteria bacterium RIFCSPHIGHO2_01_FULL_39_10</name>
    <dbReference type="NCBI Taxonomy" id="1798375"/>
    <lineage>
        <taxon>Bacteria</taxon>
        <taxon>Candidatus Gottesmaniibacteriota</taxon>
    </lineage>
</organism>
<proteinExistence type="predicted"/>
<dbReference type="Gene3D" id="3.40.50.1010">
    <property type="entry name" value="5'-nuclease"/>
    <property type="match status" value="1"/>
</dbReference>
<evidence type="ECO:0000313" key="2">
    <source>
        <dbReference type="EMBL" id="OGG14990.1"/>
    </source>
</evidence>
<dbReference type="PANTHER" id="PTHR36173:SF1">
    <property type="entry name" value="RIBONUCLEASE VAPC22"/>
    <property type="match status" value="1"/>
</dbReference>